<evidence type="ECO:0000313" key="2">
    <source>
        <dbReference type="Proteomes" id="UP000541810"/>
    </source>
</evidence>
<organism evidence="1 2">
    <name type="scientific">Algisphaera agarilytica</name>
    <dbReference type="NCBI Taxonomy" id="1385975"/>
    <lineage>
        <taxon>Bacteria</taxon>
        <taxon>Pseudomonadati</taxon>
        <taxon>Planctomycetota</taxon>
        <taxon>Phycisphaerae</taxon>
        <taxon>Phycisphaerales</taxon>
        <taxon>Phycisphaeraceae</taxon>
        <taxon>Algisphaera</taxon>
    </lineage>
</organism>
<dbReference type="RefSeq" id="WP_184678339.1">
    <property type="nucleotide sequence ID" value="NZ_JACHGY010000001.1"/>
</dbReference>
<comment type="caution">
    <text evidence="1">The sequence shown here is derived from an EMBL/GenBank/DDBJ whole genome shotgun (WGS) entry which is preliminary data.</text>
</comment>
<protein>
    <submittedName>
        <fullName evidence="1">Uncharacterized protein</fullName>
    </submittedName>
</protein>
<sequence length="120" mass="12231">MSTHNNACAAFRPVSTGTSSSSANFPNRFTAYTRSRDSASCACSSANTRTPATARRVSSDPAHLAICAGDIPNRLAVFATSSTPPSMTSNSSASRGSVGWAPSTAAFSEMAPVGNAHPTC</sequence>
<reference evidence="1 2" key="1">
    <citation type="submission" date="2020-08" db="EMBL/GenBank/DDBJ databases">
        <title>Genomic Encyclopedia of Type Strains, Phase IV (KMG-IV): sequencing the most valuable type-strain genomes for metagenomic binning, comparative biology and taxonomic classification.</title>
        <authorList>
            <person name="Goeker M."/>
        </authorList>
    </citation>
    <scope>NUCLEOTIDE SEQUENCE [LARGE SCALE GENOMIC DNA]</scope>
    <source>
        <strain evidence="1 2">DSM 103725</strain>
    </source>
</reference>
<keyword evidence="2" id="KW-1185">Reference proteome</keyword>
<dbReference type="Proteomes" id="UP000541810">
    <property type="component" value="Unassembled WGS sequence"/>
</dbReference>
<proteinExistence type="predicted"/>
<evidence type="ECO:0000313" key="1">
    <source>
        <dbReference type="EMBL" id="MBB6430845.1"/>
    </source>
</evidence>
<dbReference type="EMBL" id="JACHGY010000001">
    <property type="protein sequence ID" value="MBB6430845.1"/>
    <property type="molecule type" value="Genomic_DNA"/>
</dbReference>
<name>A0A7X0LKV6_9BACT</name>
<gene>
    <name evidence="1" type="ORF">HNQ40_002651</name>
</gene>
<dbReference type="AlphaFoldDB" id="A0A7X0LKV6"/>
<accession>A0A7X0LKV6</accession>